<feature type="domain" description="ChrR-like cupin" evidence="1">
    <location>
        <begin position="20"/>
        <end position="108"/>
    </location>
</feature>
<dbReference type="OrthoDB" id="2988517at2"/>
<dbReference type="Gene3D" id="2.60.120.10">
    <property type="entry name" value="Jelly Rolls"/>
    <property type="match status" value="1"/>
</dbReference>
<dbReference type="Pfam" id="PF12973">
    <property type="entry name" value="Cupin_7"/>
    <property type="match status" value="1"/>
</dbReference>
<dbReference type="InterPro" id="IPR011051">
    <property type="entry name" value="RmlC_Cupin_sf"/>
</dbReference>
<dbReference type="InterPro" id="IPR025979">
    <property type="entry name" value="ChrR-like_cupin_dom"/>
</dbReference>
<protein>
    <submittedName>
        <fullName evidence="2">ChrR Cupin-like domain-containing protein</fullName>
    </submittedName>
</protein>
<dbReference type="AlphaFoldDB" id="A0A8G2F482"/>
<dbReference type="SUPFAM" id="SSF51182">
    <property type="entry name" value="RmlC-like cupins"/>
    <property type="match status" value="1"/>
</dbReference>
<accession>A0A8G2F482</accession>
<keyword evidence="3" id="KW-1185">Reference proteome</keyword>
<dbReference type="RefSeq" id="WP_093152026.1">
    <property type="nucleotide sequence ID" value="NZ_FNBW01000010.1"/>
</dbReference>
<comment type="caution">
    <text evidence="2">The sequence shown here is derived from an EMBL/GenBank/DDBJ whole genome shotgun (WGS) entry which is preliminary data.</text>
</comment>
<evidence type="ECO:0000313" key="2">
    <source>
        <dbReference type="EMBL" id="SDG10307.1"/>
    </source>
</evidence>
<evidence type="ECO:0000259" key="1">
    <source>
        <dbReference type="Pfam" id="PF12973"/>
    </source>
</evidence>
<dbReference type="InterPro" id="IPR014710">
    <property type="entry name" value="RmlC-like_jellyroll"/>
</dbReference>
<name>A0A8G2F482_9PROT</name>
<evidence type="ECO:0000313" key="3">
    <source>
        <dbReference type="Proteomes" id="UP000198615"/>
    </source>
</evidence>
<proteinExistence type="predicted"/>
<reference evidence="2 3" key="1">
    <citation type="submission" date="2016-10" db="EMBL/GenBank/DDBJ databases">
        <authorList>
            <person name="Varghese N."/>
            <person name="Submissions S."/>
        </authorList>
    </citation>
    <scope>NUCLEOTIDE SEQUENCE [LARGE SCALE GENOMIC DNA]</scope>
    <source>
        <strain evidence="2 3">DSM 18839</strain>
    </source>
</reference>
<dbReference type="Proteomes" id="UP000198615">
    <property type="component" value="Unassembled WGS sequence"/>
</dbReference>
<dbReference type="CDD" id="cd02237">
    <property type="entry name" value="cupin_DAD_ChrR"/>
    <property type="match status" value="1"/>
</dbReference>
<sequence>MTAVTPKAANHNGLDPLASRYVDVEGMDWEPTPYPGVEWKILLKDEESGLLTALFKWAPGSELPLHEHTRIEQTFVLEGSIEDEEGEVTAGNFVWRPAGSKHVAKSRNGALLLGTFLKPNKFL</sequence>
<organism evidence="2 3">
    <name type="scientific">Thalassobaculum litoreum DSM 18839</name>
    <dbReference type="NCBI Taxonomy" id="1123362"/>
    <lineage>
        <taxon>Bacteria</taxon>
        <taxon>Pseudomonadati</taxon>
        <taxon>Pseudomonadota</taxon>
        <taxon>Alphaproteobacteria</taxon>
        <taxon>Rhodospirillales</taxon>
        <taxon>Thalassobaculaceae</taxon>
        <taxon>Thalassobaculum</taxon>
    </lineage>
</organism>
<gene>
    <name evidence="2" type="ORF">SAMN05660686_03376</name>
</gene>
<dbReference type="EMBL" id="FNBW01000010">
    <property type="protein sequence ID" value="SDG10307.1"/>
    <property type="molecule type" value="Genomic_DNA"/>
</dbReference>